<dbReference type="InterPro" id="IPR050740">
    <property type="entry name" value="Aldehyde_DH_Superfamily"/>
</dbReference>
<dbReference type="Pfam" id="PF08240">
    <property type="entry name" value="ADH_N"/>
    <property type="match status" value="1"/>
</dbReference>
<name>A0AB34FR84_9HYPO</name>
<evidence type="ECO:0000256" key="3">
    <source>
        <dbReference type="RuleBase" id="RU003345"/>
    </source>
</evidence>
<dbReference type="GO" id="GO:0008270">
    <property type="term" value="F:zinc ion binding"/>
    <property type="evidence" value="ECO:0007669"/>
    <property type="project" value="InterPro"/>
</dbReference>
<dbReference type="PANTHER" id="PTHR43353">
    <property type="entry name" value="SUCCINATE-SEMIALDEHYDE DEHYDROGENASE, MITOCHONDRIAL"/>
    <property type="match status" value="1"/>
</dbReference>
<dbReference type="SUPFAM" id="SSF53720">
    <property type="entry name" value="ALDH-like"/>
    <property type="match status" value="1"/>
</dbReference>
<dbReference type="PROSITE" id="PS00687">
    <property type="entry name" value="ALDEHYDE_DEHYDR_GLU"/>
    <property type="match status" value="1"/>
</dbReference>
<reference evidence="6" key="1">
    <citation type="submission" date="2023-01" db="EMBL/GenBank/DDBJ databases">
        <title>The growth and conidiation of Purpureocillium lavendulum are regulated by nitrogen source and histone H3K14 acetylation.</title>
        <authorList>
            <person name="Tang P."/>
            <person name="Han J."/>
            <person name="Zhang C."/>
            <person name="Tang P."/>
            <person name="Qi F."/>
            <person name="Zhang K."/>
            <person name="Liang L."/>
        </authorList>
    </citation>
    <scope>NUCLEOTIDE SEQUENCE</scope>
    <source>
        <strain evidence="6">YMF1.00683</strain>
    </source>
</reference>
<dbReference type="GO" id="GO:0009450">
    <property type="term" value="P:gamma-aminobutyric acid catabolic process"/>
    <property type="evidence" value="ECO:0007669"/>
    <property type="project" value="TreeGrafter"/>
</dbReference>
<feature type="domain" description="Alcohol dehydrogenase-like N-terminal" evidence="5">
    <location>
        <begin position="31"/>
        <end position="95"/>
    </location>
</feature>
<dbReference type="PROSITE" id="PS00059">
    <property type="entry name" value="ADH_ZINC"/>
    <property type="match status" value="1"/>
</dbReference>
<proteinExistence type="inferred from homology"/>
<dbReference type="InterPro" id="IPR016161">
    <property type="entry name" value="Ald_DH/histidinol_DH"/>
</dbReference>
<dbReference type="Proteomes" id="UP001163105">
    <property type="component" value="Unassembled WGS sequence"/>
</dbReference>
<evidence type="ECO:0000313" key="7">
    <source>
        <dbReference type="Proteomes" id="UP001163105"/>
    </source>
</evidence>
<dbReference type="Pfam" id="PF00171">
    <property type="entry name" value="Aldedh"/>
    <property type="match status" value="1"/>
</dbReference>
<dbReference type="InterPro" id="IPR002328">
    <property type="entry name" value="ADH_Zn_CS"/>
</dbReference>
<gene>
    <name evidence="6" type="ORF">O9K51_07100</name>
</gene>
<dbReference type="InterPro" id="IPR011032">
    <property type="entry name" value="GroES-like_sf"/>
</dbReference>
<dbReference type="EMBL" id="JAQHRD010000005">
    <property type="protein sequence ID" value="KAJ6441304.1"/>
    <property type="molecule type" value="Genomic_DNA"/>
</dbReference>
<dbReference type="InterPro" id="IPR029510">
    <property type="entry name" value="Ald_DH_CS_GLU"/>
</dbReference>
<dbReference type="InterPro" id="IPR015590">
    <property type="entry name" value="Aldehyde_DH_dom"/>
</dbReference>
<dbReference type="Gene3D" id="3.40.309.10">
    <property type="entry name" value="Aldehyde Dehydrogenase, Chain A, domain 2"/>
    <property type="match status" value="1"/>
</dbReference>
<feature type="domain" description="Aldehyde dehydrogenase" evidence="4">
    <location>
        <begin position="121"/>
        <end position="381"/>
    </location>
</feature>
<dbReference type="InterPro" id="IPR016163">
    <property type="entry name" value="Ald_DH_C"/>
</dbReference>
<comment type="similarity">
    <text evidence="3">Belongs to the aldehyde dehydrogenase family.</text>
</comment>
<evidence type="ECO:0000256" key="1">
    <source>
        <dbReference type="ARBA" id="ARBA00023002"/>
    </source>
</evidence>
<dbReference type="InterPro" id="IPR013154">
    <property type="entry name" value="ADH-like_N"/>
</dbReference>
<evidence type="ECO:0000259" key="5">
    <source>
        <dbReference type="Pfam" id="PF08240"/>
    </source>
</evidence>
<accession>A0AB34FR84</accession>
<keyword evidence="7" id="KW-1185">Reference proteome</keyword>
<dbReference type="GO" id="GO:0004777">
    <property type="term" value="F:succinate-semialdehyde dehydrogenase (NAD+) activity"/>
    <property type="evidence" value="ECO:0007669"/>
    <property type="project" value="TreeGrafter"/>
</dbReference>
<comment type="caution">
    <text evidence="6">The sequence shown here is derived from an EMBL/GenBank/DDBJ whole genome shotgun (WGS) entry which is preliminary data.</text>
</comment>
<dbReference type="Gene3D" id="3.90.180.10">
    <property type="entry name" value="Medium-chain alcohol dehydrogenases, catalytic domain"/>
    <property type="match status" value="1"/>
</dbReference>
<dbReference type="Gene3D" id="3.40.605.10">
    <property type="entry name" value="Aldehyde Dehydrogenase, Chain A, domain 1"/>
    <property type="match status" value="1"/>
</dbReference>
<feature type="active site" evidence="2">
    <location>
        <position position="161"/>
    </location>
</feature>
<evidence type="ECO:0000313" key="6">
    <source>
        <dbReference type="EMBL" id="KAJ6441304.1"/>
    </source>
</evidence>
<dbReference type="PANTHER" id="PTHR43353:SF6">
    <property type="entry name" value="CYTOPLASMIC ALDEHYDE DEHYDROGENASE (EUROFUNG)"/>
    <property type="match status" value="1"/>
</dbReference>
<organism evidence="6 7">
    <name type="scientific">Purpureocillium lavendulum</name>
    <dbReference type="NCBI Taxonomy" id="1247861"/>
    <lineage>
        <taxon>Eukaryota</taxon>
        <taxon>Fungi</taxon>
        <taxon>Dikarya</taxon>
        <taxon>Ascomycota</taxon>
        <taxon>Pezizomycotina</taxon>
        <taxon>Sordariomycetes</taxon>
        <taxon>Hypocreomycetidae</taxon>
        <taxon>Hypocreales</taxon>
        <taxon>Ophiocordycipitaceae</taxon>
        <taxon>Purpureocillium</taxon>
    </lineage>
</organism>
<protein>
    <submittedName>
        <fullName evidence="6">Vanillin dehydrogenase</fullName>
    </submittedName>
</protein>
<evidence type="ECO:0000256" key="2">
    <source>
        <dbReference type="PROSITE-ProRule" id="PRU10007"/>
    </source>
</evidence>
<dbReference type="SUPFAM" id="SSF50129">
    <property type="entry name" value="GroES-like"/>
    <property type="match status" value="1"/>
</dbReference>
<dbReference type="AlphaFoldDB" id="A0AB34FR84"/>
<dbReference type="InterPro" id="IPR016162">
    <property type="entry name" value="Ald_DH_N"/>
</dbReference>
<sequence length="385" mass="41086">MASTAIPKKQWAQVVEKVAPVYKEIPVRQPGADEVLINVKYSGVCHTDLHVMLGDWPITPKVPLVGGHEGAGVVVARGSLVTELEIGDYAGIKLINNTSSSSENVFTLPLVIDGEEYYPKTTSEVISPGTAIKKINFTGSTNVGRMIGKLAGEHTKPVVLELGGKAPAIVWEDADLKLAAKHCVVGAFMNSGQVCMSTEKIIVHHSIKSKFSEALVAAVAMGYPAAKDAPVLTNSAAVDKNKALVANAKSKGGKLLIGNPDEKEVTSTRLRPVVIDNVTTAMDIYKTESFGPTVSLLEVDSEAEAIRLANDTEYGLSSSVYTEDLRRGLRFAKAIEAGAVHINNMSIHDEPALPHGGAKGSGHGRFNGVRGLDEWVRTKNITFRN</sequence>
<evidence type="ECO:0000259" key="4">
    <source>
        <dbReference type="Pfam" id="PF00171"/>
    </source>
</evidence>
<keyword evidence="1 3" id="KW-0560">Oxidoreductase</keyword>
<dbReference type="FunFam" id="3.40.309.10:FF:000010">
    <property type="entry name" value="Gamma-aminobutyraldehyde dehydrogenase"/>
    <property type="match status" value="1"/>
</dbReference>